<dbReference type="Proteomes" id="UP000287171">
    <property type="component" value="Unassembled WGS sequence"/>
</dbReference>
<dbReference type="RefSeq" id="WP_126631804.1">
    <property type="nucleotide sequence ID" value="NZ_BIFT01000002.1"/>
</dbReference>
<evidence type="ECO:0000313" key="1">
    <source>
        <dbReference type="EMBL" id="GCE31887.1"/>
    </source>
</evidence>
<name>A0A402BKJ7_9CHLR</name>
<organism evidence="1 2">
    <name type="scientific">Dictyobacter alpinus</name>
    <dbReference type="NCBI Taxonomy" id="2014873"/>
    <lineage>
        <taxon>Bacteria</taxon>
        <taxon>Bacillati</taxon>
        <taxon>Chloroflexota</taxon>
        <taxon>Ktedonobacteria</taxon>
        <taxon>Ktedonobacterales</taxon>
        <taxon>Dictyobacteraceae</taxon>
        <taxon>Dictyobacter</taxon>
    </lineage>
</organism>
<dbReference type="EMBL" id="BIFT01000002">
    <property type="protein sequence ID" value="GCE31887.1"/>
    <property type="molecule type" value="Genomic_DNA"/>
</dbReference>
<proteinExistence type="predicted"/>
<protein>
    <submittedName>
        <fullName evidence="1">Uncharacterized protein</fullName>
    </submittedName>
</protein>
<reference evidence="2" key="1">
    <citation type="submission" date="2018-12" db="EMBL/GenBank/DDBJ databases">
        <title>Tengunoibacter tsumagoiensis gen. nov., sp. nov., Dictyobacter kobayashii sp. nov., D. alpinus sp. nov., and D. joshuensis sp. nov. and description of Dictyobacteraceae fam. nov. within the order Ktedonobacterales isolated from Tengu-no-mugimeshi.</title>
        <authorList>
            <person name="Wang C.M."/>
            <person name="Zheng Y."/>
            <person name="Sakai Y."/>
            <person name="Toyoda A."/>
            <person name="Minakuchi Y."/>
            <person name="Abe K."/>
            <person name="Yokota A."/>
            <person name="Yabe S."/>
        </authorList>
    </citation>
    <scope>NUCLEOTIDE SEQUENCE [LARGE SCALE GENOMIC DNA]</scope>
    <source>
        <strain evidence="2">Uno16</strain>
    </source>
</reference>
<keyword evidence="2" id="KW-1185">Reference proteome</keyword>
<dbReference type="Gene3D" id="3.30.70.100">
    <property type="match status" value="1"/>
</dbReference>
<dbReference type="AlphaFoldDB" id="A0A402BKJ7"/>
<comment type="caution">
    <text evidence="1">The sequence shown here is derived from an EMBL/GenBank/DDBJ whole genome shotgun (WGS) entry which is preliminary data.</text>
</comment>
<gene>
    <name evidence="1" type="ORF">KDA_73710</name>
</gene>
<accession>A0A402BKJ7</accession>
<sequence>MIRASQLAHANTLIRFIGYQPRPGVPAEQFIAAWQNVVASSPQPQGLIYRELCQQMPEWNAQVHDEAQNPNPYDFIDYTLLSPDVDPTTLPALPAEITKQYATVEGLFTIVHPFVKPELTGNPEALLYNCFEIDGPPAVEQGFVLGWPARGDYQSQQEGFYSAFLHRRIQSDIRIAAFNRAEWQSATKYADTLAGFEQNFPRQARAAAGAPSGSGRPPVHSYLGLYRIVSAFQGPPAPPPAMMKAVVMHG</sequence>
<evidence type="ECO:0000313" key="2">
    <source>
        <dbReference type="Proteomes" id="UP000287171"/>
    </source>
</evidence>